<protein>
    <submittedName>
        <fullName evidence="1">Uncharacterized protein</fullName>
    </submittedName>
</protein>
<name>A0A0B0M5T1_GOSAR</name>
<gene>
    <name evidence="1" type="ORF">F383_36687</name>
</gene>
<evidence type="ECO:0000313" key="2">
    <source>
        <dbReference type="Proteomes" id="UP000032142"/>
    </source>
</evidence>
<dbReference type="AlphaFoldDB" id="A0A0B0M5T1"/>
<dbReference type="Proteomes" id="UP000032142">
    <property type="component" value="Unassembled WGS sequence"/>
</dbReference>
<sequence>MEEVNFFSSNPSISTIYLRIFCEISPPNSIFLSCTSLFLELYMIHKSQQSRRHC</sequence>
<comment type="caution">
    <text evidence="1">The sequence shown here is derived from an EMBL/GenBank/DDBJ whole genome shotgun (WGS) entry which is preliminary data.</text>
</comment>
<evidence type="ECO:0000313" key="1">
    <source>
        <dbReference type="EMBL" id="KHF97302.1"/>
    </source>
</evidence>
<organism evidence="1 2">
    <name type="scientific">Gossypium arboreum</name>
    <name type="common">Tree cotton</name>
    <name type="synonym">Gossypium nanking</name>
    <dbReference type="NCBI Taxonomy" id="29729"/>
    <lineage>
        <taxon>Eukaryota</taxon>
        <taxon>Viridiplantae</taxon>
        <taxon>Streptophyta</taxon>
        <taxon>Embryophyta</taxon>
        <taxon>Tracheophyta</taxon>
        <taxon>Spermatophyta</taxon>
        <taxon>Magnoliopsida</taxon>
        <taxon>eudicotyledons</taxon>
        <taxon>Gunneridae</taxon>
        <taxon>Pentapetalae</taxon>
        <taxon>rosids</taxon>
        <taxon>malvids</taxon>
        <taxon>Malvales</taxon>
        <taxon>Malvaceae</taxon>
        <taxon>Malvoideae</taxon>
        <taxon>Gossypium</taxon>
    </lineage>
</organism>
<proteinExistence type="predicted"/>
<dbReference type="EMBL" id="JRRC01002846">
    <property type="protein sequence ID" value="KHF97302.1"/>
    <property type="molecule type" value="Genomic_DNA"/>
</dbReference>
<keyword evidence="2" id="KW-1185">Reference proteome</keyword>
<accession>A0A0B0M5T1</accession>
<reference evidence="2" key="1">
    <citation type="submission" date="2014-09" db="EMBL/GenBank/DDBJ databases">
        <authorList>
            <person name="Mudge J."/>
            <person name="Ramaraj T."/>
            <person name="Lindquist I.E."/>
            <person name="Bharti A.K."/>
            <person name="Sundararajan A."/>
            <person name="Cameron C.T."/>
            <person name="Woodward J.E."/>
            <person name="May G.D."/>
            <person name="Brubaker C."/>
            <person name="Broadhvest J."/>
            <person name="Wilkins T.A."/>
        </authorList>
    </citation>
    <scope>NUCLEOTIDE SEQUENCE</scope>
    <source>
        <strain evidence="2">cv. AKA8401</strain>
    </source>
</reference>